<feature type="domain" description="Tyrosine specific protein phosphatases" evidence="2">
    <location>
        <begin position="78"/>
        <end position="152"/>
    </location>
</feature>
<accession>A0AAU9IQ78</accession>
<dbReference type="InterPro" id="IPR000340">
    <property type="entry name" value="Dual-sp_phosphatase_cat-dom"/>
</dbReference>
<dbReference type="InterPro" id="IPR000387">
    <property type="entry name" value="Tyr_Pase_dom"/>
</dbReference>
<feature type="domain" description="Tyrosine-protein phosphatase" evidence="1">
    <location>
        <begin position="4"/>
        <end position="162"/>
    </location>
</feature>
<protein>
    <submittedName>
        <fullName evidence="3">Uncharacterized protein</fullName>
    </submittedName>
</protein>
<dbReference type="InterPro" id="IPR020422">
    <property type="entry name" value="TYR_PHOSPHATASE_DUAL_dom"/>
</dbReference>
<evidence type="ECO:0000313" key="4">
    <source>
        <dbReference type="Proteomes" id="UP001162131"/>
    </source>
</evidence>
<dbReference type="Pfam" id="PF00782">
    <property type="entry name" value="DSPc"/>
    <property type="match status" value="1"/>
</dbReference>
<evidence type="ECO:0000313" key="3">
    <source>
        <dbReference type="EMBL" id="CAG9315323.1"/>
    </source>
</evidence>
<evidence type="ECO:0000259" key="1">
    <source>
        <dbReference type="PROSITE" id="PS50054"/>
    </source>
</evidence>
<keyword evidence="4" id="KW-1185">Reference proteome</keyword>
<sequence length="170" mass="18950">MINKPSVIARGGLKFIVMDAPSQENAEEYAEELSAQGVVHLVRTCEGKYDDRIFENKGIKVHELYFTDGSAPPRNKIIEWLELVKTTFFEGGSIKKVSENTPSIAVHCLAGLGRAPVLVAIALMEAGLDQNHAVSLIRKNRPGALNFYQIQFLNEYKRIGFFNKSCCTVF</sequence>
<dbReference type="Proteomes" id="UP001162131">
    <property type="component" value="Unassembled WGS sequence"/>
</dbReference>
<dbReference type="PROSITE" id="PS50056">
    <property type="entry name" value="TYR_PHOSPHATASE_2"/>
    <property type="match status" value="1"/>
</dbReference>
<name>A0AAU9IQ78_9CILI</name>
<gene>
    <name evidence="3" type="ORF">BSTOLATCC_MIC13097</name>
</gene>
<comment type="caution">
    <text evidence="3">The sequence shown here is derived from an EMBL/GenBank/DDBJ whole genome shotgun (WGS) entry which is preliminary data.</text>
</comment>
<dbReference type="Gene3D" id="3.90.190.10">
    <property type="entry name" value="Protein tyrosine phosphatase superfamily"/>
    <property type="match status" value="1"/>
</dbReference>
<dbReference type="InterPro" id="IPR029021">
    <property type="entry name" value="Prot-tyrosine_phosphatase-like"/>
</dbReference>
<dbReference type="PROSITE" id="PS50054">
    <property type="entry name" value="TYR_PHOSPHATASE_DUAL"/>
    <property type="match status" value="1"/>
</dbReference>
<dbReference type="AlphaFoldDB" id="A0AAU9IQ78"/>
<dbReference type="SUPFAM" id="SSF52799">
    <property type="entry name" value="(Phosphotyrosine protein) phosphatases II"/>
    <property type="match status" value="1"/>
</dbReference>
<dbReference type="InterPro" id="IPR050561">
    <property type="entry name" value="PTP"/>
</dbReference>
<proteinExistence type="predicted"/>
<dbReference type="InterPro" id="IPR003595">
    <property type="entry name" value="Tyr_Pase_cat"/>
</dbReference>
<dbReference type="SMART" id="SM00404">
    <property type="entry name" value="PTPc_motif"/>
    <property type="match status" value="1"/>
</dbReference>
<dbReference type="PANTHER" id="PTHR23339">
    <property type="entry name" value="TYROSINE SPECIFIC PROTEIN PHOSPHATASE AND DUAL SPECIFICITY PROTEIN PHOSPHATASE"/>
    <property type="match status" value="1"/>
</dbReference>
<dbReference type="EMBL" id="CAJZBQ010000013">
    <property type="protein sequence ID" value="CAG9315323.1"/>
    <property type="molecule type" value="Genomic_DNA"/>
</dbReference>
<evidence type="ECO:0000259" key="2">
    <source>
        <dbReference type="PROSITE" id="PS50056"/>
    </source>
</evidence>
<organism evidence="3 4">
    <name type="scientific">Blepharisma stoltei</name>
    <dbReference type="NCBI Taxonomy" id="1481888"/>
    <lineage>
        <taxon>Eukaryota</taxon>
        <taxon>Sar</taxon>
        <taxon>Alveolata</taxon>
        <taxon>Ciliophora</taxon>
        <taxon>Postciliodesmatophora</taxon>
        <taxon>Heterotrichea</taxon>
        <taxon>Heterotrichida</taxon>
        <taxon>Blepharismidae</taxon>
        <taxon>Blepharisma</taxon>
    </lineage>
</organism>
<reference evidence="3" key="1">
    <citation type="submission" date="2021-09" db="EMBL/GenBank/DDBJ databases">
        <authorList>
            <consortium name="AG Swart"/>
            <person name="Singh M."/>
            <person name="Singh A."/>
            <person name="Seah K."/>
            <person name="Emmerich C."/>
        </authorList>
    </citation>
    <scope>NUCLEOTIDE SEQUENCE</scope>
    <source>
        <strain evidence="3">ATCC30299</strain>
    </source>
</reference>